<protein>
    <submittedName>
        <fullName evidence="2">Uncharacterized protein</fullName>
    </submittedName>
</protein>
<sequence>MSKLGLNTNDVRLLKHWLWVNVKCVAMLMAFIAVMRYSPDVPAHSLESVTFAARPTQGEGQSRSERMVLAASPPASAIEGRRPNPIPPTGWRRTNRGWEHTATWPSSSSLSQQNSISELIAIQESREPKWLQSLLGRVSRIPPLMIAVLQITIIALILTMAQSRVRV</sequence>
<reference evidence="2 3" key="1">
    <citation type="submission" date="2019-02" db="EMBL/GenBank/DDBJ databases">
        <title>Deep-cultivation of Planctomycetes and their phenomic and genomic characterization uncovers novel biology.</title>
        <authorList>
            <person name="Wiegand S."/>
            <person name="Jogler M."/>
            <person name="Boedeker C."/>
            <person name="Pinto D."/>
            <person name="Vollmers J."/>
            <person name="Rivas-Marin E."/>
            <person name="Kohn T."/>
            <person name="Peeters S.H."/>
            <person name="Heuer A."/>
            <person name="Rast P."/>
            <person name="Oberbeckmann S."/>
            <person name="Bunk B."/>
            <person name="Jeske O."/>
            <person name="Meyerdierks A."/>
            <person name="Storesund J.E."/>
            <person name="Kallscheuer N."/>
            <person name="Luecker S."/>
            <person name="Lage O.M."/>
            <person name="Pohl T."/>
            <person name="Merkel B.J."/>
            <person name="Hornburger P."/>
            <person name="Mueller R.-W."/>
            <person name="Bruemmer F."/>
            <person name="Labrenz M."/>
            <person name="Spormann A.M."/>
            <person name="Op Den Camp H."/>
            <person name="Overmann J."/>
            <person name="Amann R."/>
            <person name="Jetten M.S.M."/>
            <person name="Mascher T."/>
            <person name="Medema M.H."/>
            <person name="Devos D.P."/>
            <person name="Kaster A.-K."/>
            <person name="Ovreas L."/>
            <person name="Rohde M."/>
            <person name="Galperin M.Y."/>
            <person name="Jogler C."/>
        </authorList>
    </citation>
    <scope>NUCLEOTIDE SEQUENCE [LARGE SCALE GENOMIC DNA]</scope>
    <source>
        <strain evidence="2 3">Pla52o</strain>
    </source>
</reference>
<proteinExistence type="predicted"/>
<comment type="caution">
    <text evidence="2">The sequence shown here is derived from an EMBL/GenBank/DDBJ whole genome shotgun (WGS) entry which is preliminary data.</text>
</comment>
<dbReference type="RefSeq" id="WP_146595278.1">
    <property type="nucleotide sequence ID" value="NZ_SJPT01000005.1"/>
</dbReference>
<keyword evidence="1" id="KW-0812">Transmembrane</keyword>
<dbReference type="Proteomes" id="UP000316304">
    <property type="component" value="Unassembled WGS sequence"/>
</dbReference>
<name>A0A5C6CD10_9BACT</name>
<keyword evidence="3" id="KW-1185">Reference proteome</keyword>
<dbReference type="AlphaFoldDB" id="A0A5C6CD10"/>
<dbReference type="OrthoDB" id="283006at2"/>
<gene>
    <name evidence="2" type="ORF">Pla52o_30700</name>
</gene>
<evidence type="ECO:0000313" key="2">
    <source>
        <dbReference type="EMBL" id="TWU22022.1"/>
    </source>
</evidence>
<keyword evidence="1" id="KW-1133">Transmembrane helix</keyword>
<evidence type="ECO:0000256" key="1">
    <source>
        <dbReference type="SAM" id="Phobius"/>
    </source>
</evidence>
<dbReference type="EMBL" id="SJPT01000005">
    <property type="protein sequence ID" value="TWU22022.1"/>
    <property type="molecule type" value="Genomic_DNA"/>
</dbReference>
<feature type="transmembrane region" description="Helical" evidence="1">
    <location>
        <begin position="141"/>
        <end position="161"/>
    </location>
</feature>
<accession>A0A5C6CD10</accession>
<feature type="transmembrane region" description="Helical" evidence="1">
    <location>
        <begin position="20"/>
        <end position="38"/>
    </location>
</feature>
<keyword evidence="1" id="KW-0472">Membrane</keyword>
<evidence type="ECO:0000313" key="3">
    <source>
        <dbReference type="Proteomes" id="UP000316304"/>
    </source>
</evidence>
<organism evidence="2 3">
    <name type="scientific">Novipirellula galeiformis</name>
    <dbReference type="NCBI Taxonomy" id="2528004"/>
    <lineage>
        <taxon>Bacteria</taxon>
        <taxon>Pseudomonadati</taxon>
        <taxon>Planctomycetota</taxon>
        <taxon>Planctomycetia</taxon>
        <taxon>Pirellulales</taxon>
        <taxon>Pirellulaceae</taxon>
        <taxon>Novipirellula</taxon>
    </lineage>
</organism>